<sequence length="260" mass="27821">MRTQPLLAKLTFIAFLVGGLIALAACAGARLHVLSLDDALKVLVPGVAIGIVGLISGAAWIWRALALNNSLGWRIGTIGLIGSAFLVGIPASHVWRVYTLPPIHDVSTDIGDAPQFVALLSLRKGAPNPPTYDGPVVVTYQGEKMTTALAQKNAWQDIKPLERLAGTTPQHEFVGKFFWRALNAVNGLGWKVAAFDVKSGRIEATSETPWFGTVSDIVIRVKPAGKIGVRIDIRSKSRTGNSDAGRNAVLVRDFLKREGG</sequence>
<keyword evidence="1" id="KW-0812">Transmembrane</keyword>
<dbReference type="RefSeq" id="WP_166933004.1">
    <property type="nucleotide sequence ID" value="NZ_BAAADD010000003.1"/>
</dbReference>
<proteinExistence type="predicted"/>
<dbReference type="Pfam" id="PF07386">
    <property type="entry name" value="DUF1499"/>
    <property type="match status" value="1"/>
</dbReference>
<protein>
    <submittedName>
        <fullName evidence="2">DUF1499 domain-containing protein</fullName>
    </submittedName>
</protein>
<dbReference type="InterPro" id="IPR010865">
    <property type="entry name" value="DUF1499"/>
</dbReference>
<accession>A0ABP3PJJ5</accession>
<gene>
    <name evidence="2" type="ORF">GCM10008942_14620</name>
</gene>
<evidence type="ECO:0000313" key="3">
    <source>
        <dbReference type="Proteomes" id="UP001499951"/>
    </source>
</evidence>
<name>A0ABP3PJJ5_9PROT</name>
<dbReference type="EMBL" id="BAAADD010000003">
    <property type="protein sequence ID" value="GAA0567181.1"/>
    <property type="molecule type" value="Genomic_DNA"/>
</dbReference>
<organism evidence="2 3">
    <name type="scientific">Rhizomicrobium electricum</name>
    <dbReference type="NCBI Taxonomy" id="480070"/>
    <lineage>
        <taxon>Bacteria</taxon>
        <taxon>Pseudomonadati</taxon>
        <taxon>Pseudomonadota</taxon>
        <taxon>Alphaproteobacteria</taxon>
        <taxon>Micropepsales</taxon>
        <taxon>Micropepsaceae</taxon>
        <taxon>Rhizomicrobium</taxon>
    </lineage>
</organism>
<keyword evidence="3" id="KW-1185">Reference proteome</keyword>
<keyword evidence="1" id="KW-0472">Membrane</keyword>
<dbReference type="PROSITE" id="PS51257">
    <property type="entry name" value="PROKAR_LIPOPROTEIN"/>
    <property type="match status" value="1"/>
</dbReference>
<reference evidence="3" key="1">
    <citation type="journal article" date="2019" name="Int. J. Syst. Evol. Microbiol.">
        <title>The Global Catalogue of Microorganisms (GCM) 10K type strain sequencing project: providing services to taxonomists for standard genome sequencing and annotation.</title>
        <authorList>
            <consortium name="The Broad Institute Genomics Platform"/>
            <consortium name="The Broad Institute Genome Sequencing Center for Infectious Disease"/>
            <person name="Wu L."/>
            <person name="Ma J."/>
        </authorList>
    </citation>
    <scope>NUCLEOTIDE SEQUENCE [LARGE SCALE GENOMIC DNA]</scope>
    <source>
        <strain evidence="3">JCM 15089</strain>
    </source>
</reference>
<feature type="transmembrane region" description="Helical" evidence="1">
    <location>
        <begin position="42"/>
        <end position="62"/>
    </location>
</feature>
<dbReference type="Proteomes" id="UP001499951">
    <property type="component" value="Unassembled WGS sequence"/>
</dbReference>
<comment type="caution">
    <text evidence="2">The sequence shown here is derived from an EMBL/GenBank/DDBJ whole genome shotgun (WGS) entry which is preliminary data.</text>
</comment>
<keyword evidence="1" id="KW-1133">Transmembrane helix</keyword>
<evidence type="ECO:0000256" key="1">
    <source>
        <dbReference type="SAM" id="Phobius"/>
    </source>
</evidence>
<evidence type="ECO:0000313" key="2">
    <source>
        <dbReference type="EMBL" id="GAA0567181.1"/>
    </source>
</evidence>
<feature type="transmembrane region" description="Helical" evidence="1">
    <location>
        <begin position="74"/>
        <end position="95"/>
    </location>
</feature>